<reference evidence="4 5" key="1">
    <citation type="submission" date="2016-10" db="EMBL/GenBank/DDBJ databases">
        <authorList>
            <person name="de Groot N.N."/>
        </authorList>
    </citation>
    <scope>NUCLEOTIDE SEQUENCE [LARGE SCALE GENOMIC DNA]</scope>
    <source>
        <strain evidence="4 5">MON 2.2</strain>
    </source>
</reference>
<dbReference type="Proteomes" id="UP000198546">
    <property type="component" value="Chromosome i"/>
</dbReference>
<keyword evidence="2" id="KW-0472">Membrane</keyword>
<dbReference type="RefSeq" id="WP_090595643.1">
    <property type="nucleotide sequence ID" value="NZ_LT629688.1"/>
</dbReference>
<dbReference type="EMBL" id="LT629688">
    <property type="protein sequence ID" value="SDE57152.1"/>
    <property type="molecule type" value="Genomic_DNA"/>
</dbReference>
<organism evidence="4 5">
    <name type="scientific">Auraticoccus monumenti</name>
    <dbReference type="NCBI Taxonomy" id="675864"/>
    <lineage>
        <taxon>Bacteria</taxon>
        <taxon>Bacillati</taxon>
        <taxon>Actinomycetota</taxon>
        <taxon>Actinomycetes</taxon>
        <taxon>Propionibacteriales</taxon>
        <taxon>Propionibacteriaceae</taxon>
        <taxon>Auraticoccus</taxon>
    </lineage>
</organism>
<dbReference type="InterPro" id="IPR051311">
    <property type="entry name" value="DedA_domain"/>
</dbReference>
<dbReference type="InterPro" id="IPR032816">
    <property type="entry name" value="VTT_dom"/>
</dbReference>
<feature type="domain" description="VTT" evidence="3">
    <location>
        <begin position="25"/>
        <end position="146"/>
    </location>
</feature>
<keyword evidence="5" id="KW-1185">Reference proteome</keyword>
<keyword evidence="2" id="KW-0812">Transmembrane</keyword>
<gene>
    <name evidence="4" type="ORF">SAMN04489747_3780</name>
</gene>
<accession>A0A1G7E0I2</accession>
<evidence type="ECO:0000313" key="4">
    <source>
        <dbReference type="EMBL" id="SDE57152.1"/>
    </source>
</evidence>
<keyword evidence="2" id="KW-1133">Transmembrane helix</keyword>
<evidence type="ECO:0000256" key="1">
    <source>
        <dbReference type="ARBA" id="ARBA00010792"/>
    </source>
</evidence>
<protein>
    <submittedName>
        <fullName evidence="4">Membrane protein YqaA, SNARE-associated domain</fullName>
    </submittedName>
</protein>
<dbReference type="AlphaFoldDB" id="A0A1G7E0I2"/>
<dbReference type="OrthoDB" id="3700600at2"/>
<evidence type="ECO:0000313" key="5">
    <source>
        <dbReference type="Proteomes" id="UP000198546"/>
    </source>
</evidence>
<dbReference type="PANTHER" id="PTHR42709">
    <property type="entry name" value="ALKALINE PHOSPHATASE LIKE PROTEIN"/>
    <property type="match status" value="1"/>
</dbReference>
<sequence>MWVVLSLLGVAFVSAFLPVFNIETYVVVVSASGELSPLVVAVTAAVGQVGGKLLWYEVGRTSTRWPWLQRKLARPSISTRLDRWAVWVTRHPRWTVLVLLTSASAGLPPFMIISVVAGRLRVSLPLFVVTALVGRFLRFLLASGLVEQLAPRFA</sequence>
<comment type="similarity">
    <text evidence="1">Belongs to the DedA family.</text>
</comment>
<evidence type="ECO:0000259" key="3">
    <source>
        <dbReference type="Pfam" id="PF09335"/>
    </source>
</evidence>
<name>A0A1G7E0I2_9ACTN</name>
<dbReference type="Pfam" id="PF09335">
    <property type="entry name" value="VTT_dom"/>
    <property type="match status" value="1"/>
</dbReference>
<evidence type="ECO:0000256" key="2">
    <source>
        <dbReference type="SAM" id="Phobius"/>
    </source>
</evidence>
<proteinExistence type="inferred from homology"/>
<feature type="transmembrane region" description="Helical" evidence="2">
    <location>
        <begin position="124"/>
        <end position="146"/>
    </location>
</feature>
<dbReference type="STRING" id="675864.SAMN04489747_3780"/>
<feature type="transmembrane region" description="Helical" evidence="2">
    <location>
        <begin position="96"/>
        <end position="118"/>
    </location>
</feature>